<evidence type="ECO:0000259" key="8">
    <source>
        <dbReference type="Pfam" id="PF02397"/>
    </source>
</evidence>
<evidence type="ECO:0000256" key="7">
    <source>
        <dbReference type="SAM" id="Phobius"/>
    </source>
</evidence>
<dbReference type="AlphaFoldDB" id="A0A1B1SAR2"/>
<dbReference type="InterPro" id="IPR003362">
    <property type="entry name" value="Bact_transf"/>
</dbReference>
<name>A0A1B1SAR2_9BACT</name>
<feature type="transmembrane region" description="Helical" evidence="7">
    <location>
        <begin position="7"/>
        <end position="30"/>
    </location>
</feature>
<dbReference type="GO" id="GO:0016780">
    <property type="term" value="F:phosphotransferase activity, for other substituted phosphate groups"/>
    <property type="evidence" value="ECO:0007669"/>
    <property type="project" value="TreeGrafter"/>
</dbReference>
<feature type="domain" description="Bacterial sugar transferase" evidence="8">
    <location>
        <begin position="265"/>
        <end position="447"/>
    </location>
</feature>
<evidence type="ECO:0000313" key="9">
    <source>
        <dbReference type="EMBL" id="ANU63877.2"/>
    </source>
</evidence>
<evidence type="ECO:0000256" key="1">
    <source>
        <dbReference type="ARBA" id="ARBA00004141"/>
    </source>
</evidence>
<organism evidence="9 10">
    <name type="scientific">Muribaculum intestinale</name>
    <dbReference type="NCBI Taxonomy" id="1796646"/>
    <lineage>
        <taxon>Bacteria</taxon>
        <taxon>Pseudomonadati</taxon>
        <taxon>Bacteroidota</taxon>
        <taxon>Bacteroidia</taxon>
        <taxon>Bacteroidales</taxon>
        <taxon>Muribaculaceae</taxon>
        <taxon>Muribaculum</taxon>
    </lineage>
</organism>
<dbReference type="EMBL" id="CP015402">
    <property type="protein sequence ID" value="ANU63877.2"/>
    <property type="molecule type" value="Genomic_DNA"/>
</dbReference>
<evidence type="ECO:0000313" key="10">
    <source>
        <dbReference type="Proteomes" id="UP000186351"/>
    </source>
</evidence>
<dbReference type="OrthoDB" id="9808602at2"/>
<evidence type="ECO:0000256" key="2">
    <source>
        <dbReference type="ARBA" id="ARBA00006464"/>
    </source>
</evidence>
<feature type="transmembrane region" description="Helical" evidence="7">
    <location>
        <begin position="270"/>
        <end position="291"/>
    </location>
</feature>
<dbReference type="RefSeq" id="WP_068961176.1">
    <property type="nucleotide sequence ID" value="NZ_CANEKG010000003.1"/>
</dbReference>
<feature type="transmembrane region" description="Helical" evidence="7">
    <location>
        <begin position="116"/>
        <end position="137"/>
    </location>
</feature>
<feature type="transmembrane region" description="Helical" evidence="7">
    <location>
        <begin position="81"/>
        <end position="101"/>
    </location>
</feature>
<dbReference type="InterPro" id="IPR017475">
    <property type="entry name" value="EPS_sugar_tfrase"/>
</dbReference>
<dbReference type="KEGG" id="pary:A4V02_09150"/>
<comment type="subcellular location">
    <subcellularLocation>
        <location evidence="1">Membrane</location>
        <topology evidence="1">Multi-pass membrane protein</topology>
    </subcellularLocation>
</comment>
<evidence type="ECO:0000256" key="3">
    <source>
        <dbReference type="ARBA" id="ARBA00022679"/>
    </source>
</evidence>
<dbReference type="Proteomes" id="UP000186351">
    <property type="component" value="Chromosome"/>
</dbReference>
<accession>A0A1Z2XHW8</accession>
<keyword evidence="6 7" id="KW-0472">Membrane</keyword>
<reference evidence="10" key="1">
    <citation type="submission" date="2016-04" db="EMBL/GenBank/DDBJ databases">
        <title>Complete Genome Sequences of Twelve Strains of a Stable Defined Moderately Diverse Mouse Microbiota 2 (sDMDMm2).</title>
        <authorList>
            <person name="Uchimura Y."/>
            <person name="Wyss M."/>
            <person name="Brugiroux S."/>
            <person name="Limenitakis J.P."/>
            <person name="Stecher B."/>
            <person name="McCoy K.D."/>
            <person name="Macpherson A.J."/>
        </authorList>
    </citation>
    <scope>NUCLEOTIDE SEQUENCE [LARGE SCALE GENOMIC DNA]</scope>
    <source>
        <strain evidence="10">YL27</strain>
    </source>
</reference>
<evidence type="ECO:0000256" key="6">
    <source>
        <dbReference type="ARBA" id="ARBA00023136"/>
    </source>
</evidence>
<feature type="transmembrane region" description="Helical" evidence="7">
    <location>
        <begin position="50"/>
        <end position="69"/>
    </location>
</feature>
<keyword evidence="5 7" id="KW-1133">Transmembrane helix</keyword>
<evidence type="ECO:0000256" key="5">
    <source>
        <dbReference type="ARBA" id="ARBA00022989"/>
    </source>
</evidence>
<gene>
    <name evidence="9" type="ORF">A4V02_09150</name>
</gene>
<protein>
    <recommendedName>
        <fullName evidence="8">Bacterial sugar transferase domain-containing protein</fullName>
    </recommendedName>
</protein>
<evidence type="ECO:0000256" key="4">
    <source>
        <dbReference type="ARBA" id="ARBA00022692"/>
    </source>
</evidence>
<keyword evidence="3" id="KW-0808">Transferase</keyword>
<dbReference type="STRING" id="1796646.A4V02_09150"/>
<dbReference type="PANTHER" id="PTHR30576">
    <property type="entry name" value="COLANIC BIOSYNTHESIS UDP-GLUCOSE LIPID CARRIER TRANSFERASE"/>
    <property type="match status" value="1"/>
</dbReference>
<dbReference type="Pfam" id="PF02397">
    <property type="entry name" value="Bac_transf"/>
    <property type="match status" value="1"/>
</dbReference>
<keyword evidence="10" id="KW-1185">Reference proteome</keyword>
<keyword evidence="4 7" id="KW-0812">Transmembrane</keyword>
<accession>A0A1B1SAR2</accession>
<comment type="similarity">
    <text evidence="2">Belongs to the bacterial sugar transferase family.</text>
</comment>
<sequence length="452" mass="51271">MQRHRLIYITVDFLTTGVAVLLYNTLRYYIDSGVRHGSLCEFLCDSSVVLEQALFPILMIGIYWLSGYYNNVFLKSRSQELGCTILSTLAGTCVFFALALINNVEHRRMIIYLNTAYLWGLLFVIVYAGRSIITAYVRREVYSGKWMRNTMIVGDGDAAEVMASRLRDESQWSGMRILGCLSADDDFMHQVEVRRLDCLVVMPHDGDATVAMDIICRILPLGIDVLTPPDLYRMLTSQMRIDKIAGEPLVNIGHARASESSLNVKRLCDIVFGTLGLVISAPIILVLGLAIRRDSPGPAIFSQERIGKNKKPFTIYKLRSMRANAEINGPELSAPDDSRVTRIGHFIRKYRIDELPQFWNVVRGDMSLVGPRPERAYYVEKIMERAPYYTLLQQVRPGLTSLGMVKYGYAGDIDAMLQRLRYDLMYLENISFSTDFKIMIYTIRTVITGKGV</sequence>
<proteinExistence type="inferred from homology"/>
<dbReference type="PANTHER" id="PTHR30576:SF20">
    <property type="entry name" value="QUINOVOSAMINEPHOSPHOTRANSFERAE-RELATED"/>
    <property type="match status" value="1"/>
</dbReference>
<dbReference type="NCBIfam" id="TIGR03025">
    <property type="entry name" value="EPS_sugtrans"/>
    <property type="match status" value="1"/>
</dbReference>
<dbReference type="GO" id="GO:0016020">
    <property type="term" value="C:membrane"/>
    <property type="evidence" value="ECO:0007669"/>
    <property type="project" value="UniProtKB-SubCell"/>
</dbReference>